<evidence type="ECO:0000313" key="2">
    <source>
        <dbReference type="EMBL" id="SED19282.1"/>
    </source>
</evidence>
<name>A0A1H4YMY6_9BRAD</name>
<protein>
    <submittedName>
        <fullName evidence="2">Uncharacterized protein</fullName>
    </submittedName>
</protein>
<evidence type="ECO:0000256" key="1">
    <source>
        <dbReference type="SAM" id="MobiDB-lite"/>
    </source>
</evidence>
<reference evidence="2 3" key="1">
    <citation type="submission" date="2016-10" db="EMBL/GenBank/DDBJ databases">
        <authorList>
            <person name="de Groot N.N."/>
        </authorList>
    </citation>
    <scope>NUCLEOTIDE SEQUENCE [LARGE SCALE GENOMIC DNA]</scope>
    <source>
        <strain evidence="2 3">MT12</strain>
    </source>
</reference>
<dbReference type="AlphaFoldDB" id="A0A1H4YMY6"/>
<sequence>MRAFSVWARRGASQLDEVPRRHLKQTAFRRSDVAEPRRIAARWAELWVNVFGQSIFLASQSKKHWNQSQSAKILFWLAKQELRMTGTLLDECCDSILKLAETQPPVGKIAISMMAEIFRENAGRAARDGQPSSSQDFQAPDRQPIPYRTRTPTRHALKGQSSRARDPRRGARAPCRPGGEDNIRRSEL</sequence>
<organism evidence="2 3">
    <name type="scientific">Bradyrhizobium erythrophlei</name>
    <dbReference type="NCBI Taxonomy" id="1437360"/>
    <lineage>
        <taxon>Bacteria</taxon>
        <taxon>Pseudomonadati</taxon>
        <taxon>Pseudomonadota</taxon>
        <taxon>Alphaproteobacteria</taxon>
        <taxon>Hyphomicrobiales</taxon>
        <taxon>Nitrobacteraceae</taxon>
        <taxon>Bradyrhizobium</taxon>
    </lineage>
</organism>
<dbReference type="EMBL" id="FNTH01000001">
    <property type="protein sequence ID" value="SED19282.1"/>
    <property type="molecule type" value="Genomic_DNA"/>
</dbReference>
<evidence type="ECO:0000313" key="3">
    <source>
        <dbReference type="Proteomes" id="UP000198992"/>
    </source>
</evidence>
<gene>
    <name evidence="2" type="ORF">SAMN05444164_4022</name>
</gene>
<accession>A0A1H4YMY6</accession>
<proteinExistence type="predicted"/>
<dbReference type="Proteomes" id="UP000198992">
    <property type="component" value="Unassembled WGS sequence"/>
</dbReference>
<feature type="region of interest" description="Disordered" evidence="1">
    <location>
        <begin position="122"/>
        <end position="188"/>
    </location>
</feature>
<feature type="compositionally biased region" description="Basic and acidic residues" evidence="1">
    <location>
        <begin position="178"/>
        <end position="188"/>
    </location>
</feature>